<accession>A0A166L7K6</accession>
<dbReference type="AlphaFoldDB" id="A0A166L7K6"/>
<name>A0A166L7K6_9AGAM</name>
<reference evidence="2 3" key="1">
    <citation type="journal article" date="2016" name="Mol. Biol. Evol.">
        <title>Comparative Genomics of Early-Diverging Mushroom-Forming Fungi Provides Insights into the Origins of Lignocellulose Decay Capabilities.</title>
        <authorList>
            <person name="Nagy L.G."/>
            <person name="Riley R."/>
            <person name="Tritt A."/>
            <person name="Adam C."/>
            <person name="Daum C."/>
            <person name="Floudas D."/>
            <person name="Sun H."/>
            <person name="Yadav J.S."/>
            <person name="Pangilinan J."/>
            <person name="Larsson K.H."/>
            <person name="Matsuura K."/>
            <person name="Barry K."/>
            <person name="Labutti K."/>
            <person name="Kuo R."/>
            <person name="Ohm R.A."/>
            <person name="Bhattacharya S.S."/>
            <person name="Shirouzu T."/>
            <person name="Yoshinaga Y."/>
            <person name="Martin F.M."/>
            <person name="Grigoriev I.V."/>
            <person name="Hibbett D.S."/>
        </authorList>
    </citation>
    <scope>NUCLEOTIDE SEQUENCE [LARGE SCALE GENOMIC DNA]</scope>
    <source>
        <strain evidence="2 3">CBS 109695</strain>
    </source>
</reference>
<dbReference type="EMBL" id="KV417538">
    <property type="protein sequence ID" value="KZP22661.1"/>
    <property type="molecule type" value="Genomic_DNA"/>
</dbReference>
<feature type="non-terminal residue" evidence="2">
    <location>
        <position position="1"/>
    </location>
</feature>
<protein>
    <submittedName>
        <fullName evidence="2">Uncharacterized protein</fullName>
    </submittedName>
</protein>
<feature type="region of interest" description="Disordered" evidence="1">
    <location>
        <begin position="1"/>
        <end position="20"/>
    </location>
</feature>
<dbReference type="Proteomes" id="UP000076532">
    <property type="component" value="Unassembled WGS sequence"/>
</dbReference>
<evidence type="ECO:0000313" key="2">
    <source>
        <dbReference type="EMBL" id="KZP22661.1"/>
    </source>
</evidence>
<evidence type="ECO:0000256" key="1">
    <source>
        <dbReference type="SAM" id="MobiDB-lite"/>
    </source>
</evidence>
<organism evidence="2 3">
    <name type="scientific">Athelia psychrophila</name>
    <dbReference type="NCBI Taxonomy" id="1759441"/>
    <lineage>
        <taxon>Eukaryota</taxon>
        <taxon>Fungi</taxon>
        <taxon>Dikarya</taxon>
        <taxon>Basidiomycota</taxon>
        <taxon>Agaricomycotina</taxon>
        <taxon>Agaricomycetes</taxon>
        <taxon>Agaricomycetidae</taxon>
        <taxon>Atheliales</taxon>
        <taxon>Atheliaceae</taxon>
        <taxon>Athelia</taxon>
    </lineage>
</organism>
<sequence length="61" mass="6270">VQRKKAAPRVQPAPIETTAPISGLGSKARIARAVAPNVSVFVPDAAAPTTMPQLVPDARPS</sequence>
<proteinExistence type="predicted"/>
<keyword evidence="3" id="KW-1185">Reference proteome</keyword>
<evidence type="ECO:0000313" key="3">
    <source>
        <dbReference type="Proteomes" id="UP000076532"/>
    </source>
</evidence>
<gene>
    <name evidence="2" type="ORF">FIBSPDRAFT_859421</name>
</gene>
<feature type="non-terminal residue" evidence="2">
    <location>
        <position position="61"/>
    </location>
</feature>